<comment type="caution">
    <text evidence="9">The sequence shown here is derived from an EMBL/GenBank/DDBJ whole genome shotgun (WGS) entry which is preliminary data.</text>
</comment>
<evidence type="ECO:0000256" key="7">
    <source>
        <dbReference type="RuleBase" id="RU363032"/>
    </source>
</evidence>
<dbReference type="Pfam" id="PF00528">
    <property type="entry name" value="BPD_transp_1"/>
    <property type="match status" value="1"/>
</dbReference>
<dbReference type="EMBL" id="JAENHN010000037">
    <property type="protein sequence ID" value="MBK1811320.1"/>
    <property type="molecule type" value="Genomic_DNA"/>
</dbReference>
<dbReference type="PROSITE" id="PS50928">
    <property type="entry name" value="ABC_TM1"/>
    <property type="match status" value="1"/>
</dbReference>
<feature type="transmembrane region" description="Helical" evidence="7">
    <location>
        <begin position="94"/>
        <end position="112"/>
    </location>
</feature>
<keyword evidence="2 7" id="KW-0813">Transport</keyword>
<feature type="transmembrane region" description="Helical" evidence="7">
    <location>
        <begin position="192"/>
        <end position="215"/>
    </location>
</feature>
<dbReference type="Proteomes" id="UP000596739">
    <property type="component" value="Unassembled WGS sequence"/>
</dbReference>
<keyword evidence="3" id="KW-1003">Cell membrane</keyword>
<dbReference type="InterPro" id="IPR000515">
    <property type="entry name" value="MetI-like"/>
</dbReference>
<feature type="domain" description="ABC transmembrane type-1" evidence="8">
    <location>
        <begin position="17"/>
        <end position="211"/>
    </location>
</feature>
<evidence type="ECO:0000313" key="9">
    <source>
        <dbReference type="EMBL" id="MBK1811320.1"/>
    </source>
</evidence>
<evidence type="ECO:0000313" key="10">
    <source>
        <dbReference type="Proteomes" id="UP000596739"/>
    </source>
</evidence>
<dbReference type="CDD" id="cd06261">
    <property type="entry name" value="TM_PBP2"/>
    <property type="match status" value="1"/>
</dbReference>
<comment type="similarity">
    <text evidence="7">Belongs to the binding-protein-dependent transport system permease family.</text>
</comment>
<feature type="transmembrane region" description="Helical" evidence="7">
    <location>
        <begin position="56"/>
        <end position="82"/>
    </location>
</feature>
<evidence type="ECO:0000256" key="2">
    <source>
        <dbReference type="ARBA" id="ARBA00022448"/>
    </source>
</evidence>
<feature type="transmembrane region" description="Helical" evidence="7">
    <location>
        <begin position="150"/>
        <end position="172"/>
    </location>
</feature>
<dbReference type="InterPro" id="IPR035906">
    <property type="entry name" value="MetI-like_sf"/>
</dbReference>
<reference evidence="10" key="1">
    <citation type="submission" date="2021-01" db="EMBL/GenBank/DDBJ databases">
        <title>Genome public.</title>
        <authorList>
            <person name="Liu C."/>
            <person name="Sun Q."/>
        </authorList>
    </citation>
    <scope>NUCLEOTIDE SEQUENCE [LARGE SCALE GENOMIC DNA]</scope>
    <source>
        <strain evidence="10">YIM B02505</strain>
    </source>
</reference>
<keyword evidence="10" id="KW-1185">Reference proteome</keyword>
<dbReference type="SUPFAM" id="SSF161098">
    <property type="entry name" value="MetI-like"/>
    <property type="match status" value="1"/>
</dbReference>
<evidence type="ECO:0000256" key="1">
    <source>
        <dbReference type="ARBA" id="ARBA00004651"/>
    </source>
</evidence>
<accession>A0ABS1EPM4</accession>
<name>A0ABS1EPM4_9CLOT</name>
<dbReference type="PANTHER" id="PTHR30450:SF1">
    <property type="entry name" value="D-METHIONINE TRANSPORT SYSTEM PERMEASE PROTEIN METI-RELATED"/>
    <property type="match status" value="1"/>
</dbReference>
<evidence type="ECO:0000256" key="6">
    <source>
        <dbReference type="ARBA" id="ARBA00023136"/>
    </source>
</evidence>
<dbReference type="InterPro" id="IPR051322">
    <property type="entry name" value="AA_ABC_Transporter_Permease"/>
</dbReference>
<organism evidence="9 10">
    <name type="scientific">Clostridium yunnanense</name>
    <dbReference type="NCBI Taxonomy" id="2800325"/>
    <lineage>
        <taxon>Bacteria</taxon>
        <taxon>Bacillati</taxon>
        <taxon>Bacillota</taxon>
        <taxon>Clostridia</taxon>
        <taxon>Eubacteriales</taxon>
        <taxon>Clostridiaceae</taxon>
        <taxon>Clostridium</taxon>
    </lineage>
</organism>
<feature type="transmembrane region" description="Helical" evidence="7">
    <location>
        <begin position="20"/>
        <end position="44"/>
    </location>
</feature>
<keyword evidence="6 7" id="KW-0472">Membrane</keyword>
<dbReference type="Gene3D" id="1.10.3720.10">
    <property type="entry name" value="MetI-like"/>
    <property type="match status" value="1"/>
</dbReference>
<comment type="subcellular location">
    <subcellularLocation>
        <location evidence="1 7">Cell membrane</location>
        <topology evidence="1 7">Multi-pass membrane protein</topology>
    </subcellularLocation>
</comment>
<protein>
    <submittedName>
        <fullName evidence="9">ABC transporter permease</fullName>
    </submittedName>
</protein>
<evidence type="ECO:0000259" key="8">
    <source>
        <dbReference type="PROSITE" id="PS50928"/>
    </source>
</evidence>
<proteinExistence type="inferred from homology"/>
<keyword evidence="4 7" id="KW-0812">Transmembrane</keyword>
<keyword evidence="5 7" id="KW-1133">Transmembrane helix</keyword>
<dbReference type="PANTHER" id="PTHR30450">
    <property type="entry name" value="ABC TRANSPORTER PERMEASE"/>
    <property type="match status" value="1"/>
</dbReference>
<evidence type="ECO:0000256" key="3">
    <source>
        <dbReference type="ARBA" id="ARBA00022475"/>
    </source>
</evidence>
<evidence type="ECO:0000256" key="5">
    <source>
        <dbReference type="ARBA" id="ARBA00022989"/>
    </source>
</evidence>
<dbReference type="RefSeq" id="WP_200269415.1">
    <property type="nucleotide sequence ID" value="NZ_JAENHN010000037.1"/>
</dbReference>
<sequence length="219" mass="23547">MSDNFSQFFNLVLVPALGKTLYMVIISTIIASILGFILAIVLIVTDKNGLKPNKVIYSILDFIINIFRSFPFIILIVAIIPLTRFIVGKSIGETAALVPLTIGAAPFIARVIEGALKEVDKGLIEAAKSFGASDMQIIFKVMVKEALPSIISGITLSIISILGYSAMAGALGAGGLGAVALTYGYQRFDNQVMFYTVVTLIILVQILQSIGNLAYKKLR</sequence>
<gene>
    <name evidence="9" type="ORF">JHL18_11855</name>
</gene>
<evidence type="ECO:0000256" key="4">
    <source>
        <dbReference type="ARBA" id="ARBA00022692"/>
    </source>
</evidence>